<organism evidence="1 2">
    <name type="scientific">Araneus ventricosus</name>
    <name type="common">Orbweaver spider</name>
    <name type="synonym">Epeira ventricosa</name>
    <dbReference type="NCBI Taxonomy" id="182803"/>
    <lineage>
        <taxon>Eukaryota</taxon>
        <taxon>Metazoa</taxon>
        <taxon>Ecdysozoa</taxon>
        <taxon>Arthropoda</taxon>
        <taxon>Chelicerata</taxon>
        <taxon>Arachnida</taxon>
        <taxon>Araneae</taxon>
        <taxon>Araneomorphae</taxon>
        <taxon>Entelegynae</taxon>
        <taxon>Araneoidea</taxon>
        <taxon>Araneidae</taxon>
        <taxon>Araneus</taxon>
    </lineage>
</organism>
<dbReference type="EMBL" id="BGPR01001263">
    <property type="protein sequence ID" value="GBM49565.1"/>
    <property type="molecule type" value="Genomic_DNA"/>
</dbReference>
<keyword evidence="2" id="KW-1185">Reference proteome</keyword>
<evidence type="ECO:0000313" key="2">
    <source>
        <dbReference type="Proteomes" id="UP000499080"/>
    </source>
</evidence>
<protein>
    <submittedName>
        <fullName evidence="1">Uncharacterized protein</fullName>
    </submittedName>
</protein>
<dbReference type="OrthoDB" id="78663at2759"/>
<evidence type="ECO:0000313" key="1">
    <source>
        <dbReference type="EMBL" id="GBM49565.1"/>
    </source>
</evidence>
<dbReference type="AlphaFoldDB" id="A0A4Y2GA28"/>
<gene>
    <name evidence="1" type="ORF">AVEN_186671_1</name>
</gene>
<proteinExistence type="predicted"/>
<name>A0A4Y2GA28_ARAVE</name>
<accession>A0A4Y2GA28</accession>
<dbReference type="Proteomes" id="UP000499080">
    <property type="component" value="Unassembled WGS sequence"/>
</dbReference>
<reference evidence="1 2" key="1">
    <citation type="journal article" date="2019" name="Sci. Rep.">
        <title>Orb-weaving spider Araneus ventricosus genome elucidates the spidroin gene catalogue.</title>
        <authorList>
            <person name="Kono N."/>
            <person name="Nakamura H."/>
            <person name="Ohtoshi R."/>
            <person name="Moran D.A.P."/>
            <person name="Shinohara A."/>
            <person name="Yoshida Y."/>
            <person name="Fujiwara M."/>
            <person name="Mori M."/>
            <person name="Tomita M."/>
            <person name="Arakawa K."/>
        </authorList>
    </citation>
    <scope>NUCLEOTIDE SEQUENCE [LARGE SCALE GENOMIC DNA]</scope>
</reference>
<sequence length="161" mass="17832">MDKWLKTGTLKTGANRIGSTESAATQITGDQSADDYEEMQKVQLTVLFSFGLTSTKFGTVMDFALYGLMFPNDLEAAFSNLYFWASSASSWSYSCVNFFTVAVKINISPSASCSPASGYMIGQIKLKCSTRRSASPYWMEVSSCVHFKFCSVYHQLQKESC</sequence>
<comment type="caution">
    <text evidence="1">The sequence shown here is derived from an EMBL/GenBank/DDBJ whole genome shotgun (WGS) entry which is preliminary data.</text>
</comment>